<comment type="similarity">
    <text evidence="1">Belongs to the chaperonin (HSP60) family.</text>
</comment>
<evidence type="ECO:0000313" key="7">
    <source>
        <dbReference type="Proteomes" id="UP001279734"/>
    </source>
</evidence>
<dbReference type="SUPFAM" id="SSF54849">
    <property type="entry name" value="GroEL-intermediate domain like"/>
    <property type="match status" value="2"/>
</dbReference>
<dbReference type="Proteomes" id="UP001279734">
    <property type="component" value="Unassembled WGS sequence"/>
</dbReference>
<dbReference type="NCBIfam" id="NF009487">
    <property type="entry name" value="PRK12849.1"/>
    <property type="match status" value="1"/>
</dbReference>
<protein>
    <submittedName>
        <fullName evidence="6">Uncharacterized protein</fullName>
    </submittedName>
</protein>
<keyword evidence="7" id="KW-1185">Reference proteome</keyword>
<dbReference type="InterPro" id="IPR001844">
    <property type="entry name" value="Cpn60/GroEL"/>
</dbReference>
<dbReference type="SUPFAM" id="SSF48592">
    <property type="entry name" value="GroEL equatorial domain-like"/>
    <property type="match status" value="1"/>
</dbReference>
<keyword evidence="4" id="KW-0067">ATP-binding</keyword>
<dbReference type="InterPro" id="IPR017998">
    <property type="entry name" value="Chaperone_TCP-1"/>
</dbReference>
<dbReference type="NCBIfam" id="NF009489">
    <property type="entry name" value="PRK12851.1"/>
    <property type="match status" value="1"/>
</dbReference>
<evidence type="ECO:0000256" key="4">
    <source>
        <dbReference type="ARBA" id="ARBA00022840"/>
    </source>
</evidence>
<name>A0AAD3S3E5_NEPGR</name>
<dbReference type="InterPro" id="IPR027413">
    <property type="entry name" value="GROEL-like_equatorial_sf"/>
</dbReference>
<dbReference type="Gene3D" id="3.50.7.10">
    <property type="entry name" value="GroEL"/>
    <property type="match status" value="1"/>
</dbReference>
<reference evidence="6" key="1">
    <citation type="submission" date="2023-05" db="EMBL/GenBank/DDBJ databases">
        <title>Nepenthes gracilis genome sequencing.</title>
        <authorList>
            <person name="Fukushima K."/>
        </authorList>
    </citation>
    <scope>NUCLEOTIDE SEQUENCE</scope>
    <source>
        <strain evidence="6">SING2019-196</strain>
    </source>
</reference>
<dbReference type="GO" id="GO:0042026">
    <property type="term" value="P:protein refolding"/>
    <property type="evidence" value="ECO:0007669"/>
    <property type="project" value="InterPro"/>
</dbReference>
<dbReference type="InterPro" id="IPR018370">
    <property type="entry name" value="Chaperonin_Cpn60_CS"/>
</dbReference>
<organism evidence="6 7">
    <name type="scientific">Nepenthes gracilis</name>
    <name type="common">Slender pitcher plant</name>
    <dbReference type="NCBI Taxonomy" id="150966"/>
    <lineage>
        <taxon>Eukaryota</taxon>
        <taxon>Viridiplantae</taxon>
        <taxon>Streptophyta</taxon>
        <taxon>Embryophyta</taxon>
        <taxon>Tracheophyta</taxon>
        <taxon>Spermatophyta</taxon>
        <taxon>Magnoliopsida</taxon>
        <taxon>eudicotyledons</taxon>
        <taxon>Gunneridae</taxon>
        <taxon>Pentapetalae</taxon>
        <taxon>Caryophyllales</taxon>
        <taxon>Nepenthaceae</taxon>
        <taxon>Nepenthes</taxon>
    </lineage>
</organism>
<comment type="caution">
    <text evidence="6">The sequence shown here is derived from an EMBL/GenBank/DDBJ whole genome shotgun (WGS) entry which is preliminary data.</text>
</comment>
<dbReference type="Gene3D" id="1.10.560.10">
    <property type="entry name" value="GroEL-like equatorial domain"/>
    <property type="match status" value="1"/>
</dbReference>
<dbReference type="InterPro" id="IPR002423">
    <property type="entry name" value="Cpn60/GroEL/TCP-1"/>
</dbReference>
<dbReference type="InterPro" id="IPR027409">
    <property type="entry name" value="GroEL-like_apical_dom_sf"/>
</dbReference>
<gene>
    <name evidence="6" type="ORF">Nepgr_005548</name>
</gene>
<evidence type="ECO:0000256" key="1">
    <source>
        <dbReference type="ARBA" id="ARBA00006607"/>
    </source>
</evidence>
<sequence length="618" mass="66053">MRYRLIYNCTRCSLAPYSPLRQVRFRAIFTTMSSISYLASSKTCTIDNKVVSSSNRLSSFASISSSSFGGGRVDVVNRKYSFKVRASAKELHFNKNGSAVKKLQAGVNKLADLVGVTLGPKGRNVVLESKYGSPKIVNDGVTVAKEVELEDPVENIGARLVRQAASKTNDLAGDGTTTSVVLAQGLIAEGVKVVVAGANPVQISRGIESTAKALVAELKLMSKEVEDSELADVAAVSAGNSYEIGNMIAEAMSKVGRKGVVTLEESRGAESGMYVVEGMQFDRGYISPYFVTDSEKMVVEYENCKLLLVDKKITNARDLINVLEDAIKGGYPILIIAEDIEQEALATLVVNKLRGSLKIAAMKAPGFGERKRQYLDDIAILSGGIVISDEVGLSLDKADKEVLGHAAKVVLNKETATIVGDGSTQEAVTKRIAQIRNLLEAAEQDGVAIIQVGAQTETELKEKKLRVEDALNATKAAVEEGIVVGGGCTLLRLAAKVDAIKDTLENDEQKLGADIVKRALSYPMDLIAKNAGVNGAVVIEKVLSNDSPRFGYNAATGKYEDLMNAGIIDPTKVVRCCLEHAASVARTFLTSDAVVTEIKEPEPAMPTGNPMDNSGYPY</sequence>
<dbReference type="PRINTS" id="PR00304">
    <property type="entry name" value="TCOMPLEXTCP1"/>
</dbReference>
<evidence type="ECO:0000313" key="6">
    <source>
        <dbReference type="EMBL" id="GMH03709.1"/>
    </source>
</evidence>
<evidence type="ECO:0000256" key="5">
    <source>
        <dbReference type="ARBA" id="ARBA00023186"/>
    </source>
</evidence>
<dbReference type="EMBL" id="BSYO01000004">
    <property type="protein sequence ID" value="GMH03709.1"/>
    <property type="molecule type" value="Genomic_DNA"/>
</dbReference>
<evidence type="ECO:0000256" key="3">
    <source>
        <dbReference type="ARBA" id="ARBA00022741"/>
    </source>
</evidence>
<dbReference type="NCBIfam" id="NF000592">
    <property type="entry name" value="PRK00013.1"/>
    <property type="match status" value="1"/>
</dbReference>
<dbReference type="NCBIfam" id="NF009488">
    <property type="entry name" value="PRK12850.1"/>
    <property type="match status" value="1"/>
</dbReference>
<dbReference type="InterPro" id="IPR027410">
    <property type="entry name" value="TCP-1-like_intermed_sf"/>
</dbReference>
<dbReference type="GO" id="GO:0140662">
    <property type="term" value="F:ATP-dependent protein folding chaperone"/>
    <property type="evidence" value="ECO:0007669"/>
    <property type="project" value="InterPro"/>
</dbReference>
<dbReference type="PROSITE" id="PS00296">
    <property type="entry name" value="CHAPERONINS_CPN60"/>
    <property type="match status" value="1"/>
</dbReference>
<dbReference type="CDD" id="cd03344">
    <property type="entry name" value="GroEL"/>
    <property type="match status" value="1"/>
</dbReference>
<dbReference type="NCBIfam" id="TIGR02348">
    <property type="entry name" value="GroEL"/>
    <property type="match status" value="1"/>
</dbReference>
<dbReference type="Gene3D" id="3.30.260.10">
    <property type="entry name" value="TCP-1-like chaperonin intermediate domain"/>
    <property type="match status" value="1"/>
</dbReference>
<dbReference type="PANTHER" id="PTHR45633">
    <property type="entry name" value="60 KDA HEAT SHOCK PROTEIN, MITOCHONDRIAL"/>
    <property type="match status" value="1"/>
</dbReference>
<accession>A0AAD3S3E5</accession>
<evidence type="ECO:0000256" key="2">
    <source>
        <dbReference type="ARBA" id="ARBA00008020"/>
    </source>
</evidence>
<dbReference type="AlphaFoldDB" id="A0AAD3S3E5"/>
<comment type="similarity">
    <text evidence="2">Belongs to the TCP-1 chaperonin family.</text>
</comment>
<dbReference type="FunFam" id="3.50.7.10:FF:000001">
    <property type="entry name" value="60 kDa chaperonin"/>
    <property type="match status" value="1"/>
</dbReference>
<keyword evidence="5" id="KW-0143">Chaperone</keyword>
<dbReference type="SUPFAM" id="SSF52029">
    <property type="entry name" value="GroEL apical domain-like"/>
    <property type="match status" value="1"/>
</dbReference>
<dbReference type="Pfam" id="PF00118">
    <property type="entry name" value="Cpn60_TCP1"/>
    <property type="match status" value="1"/>
</dbReference>
<dbReference type="GO" id="GO:0005524">
    <property type="term" value="F:ATP binding"/>
    <property type="evidence" value="ECO:0007669"/>
    <property type="project" value="UniProtKB-KW"/>
</dbReference>
<keyword evidence="3" id="KW-0547">Nucleotide-binding</keyword>
<proteinExistence type="inferred from homology"/>